<protein>
    <recommendedName>
        <fullName evidence="5">Aminotransferase class I/classII large domain-containing protein</fullName>
    </recommendedName>
</protein>
<dbReference type="AlphaFoldDB" id="A0A2R6ALS3"/>
<dbReference type="Proteomes" id="UP000240322">
    <property type="component" value="Unassembled WGS sequence"/>
</dbReference>
<dbReference type="InterPro" id="IPR050859">
    <property type="entry name" value="Class-I_PLP-dep_aminotransf"/>
</dbReference>
<evidence type="ECO:0000259" key="5">
    <source>
        <dbReference type="Pfam" id="PF00155"/>
    </source>
</evidence>
<keyword evidence="4" id="KW-0663">Pyridoxal phosphate</keyword>
<dbReference type="Pfam" id="PF00155">
    <property type="entry name" value="Aminotran_1_2"/>
    <property type="match status" value="1"/>
</dbReference>
<dbReference type="GO" id="GO:0030170">
    <property type="term" value="F:pyridoxal phosphate binding"/>
    <property type="evidence" value="ECO:0007669"/>
    <property type="project" value="InterPro"/>
</dbReference>
<dbReference type="GO" id="GO:0008483">
    <property type="term" value="F:transaminase activity"/>
    <property type="evidence" value="ECO:0007669"/>
    <property type="project" value="UniProtKB-KW"/>
</dbReference>
<evidence type="ECO:0000256" key="4">
    <source>
        <dbReference type="ARBA" id="ARBA00022898"/>
    </source>
</evidence>
<dbReference type="EMBL" id="NEXE01000169">
    <property type="protein sequence ID" value="PSN87338.1"/>
    <property type="molecule type" value="Genomic_DNA"/>
</dbReference>
<sequence>MEMTATMFTPSAMRVKRSPIERVSALIGQGTINLAGGSPDPSLIPLEKLREAYTQIIEEYGAKSFFYPGAGGLDQLIHQLKKWCATLDIGGGEIIVTSGAQHAITQLCAALLSAQDAYVHENPTFVETMNSFLFYSPQGEPVAVDDQGIQTSILESRLKTRKSPPKLLYTVPTAHNPSGVTMSEERRKHLVELAQKYGFTIIEDDPYRPISKPTRTLYSMSPENVVYVGSLSKALAPGLRIGFVLTTSHALAEKLRDLEQMDFSTSTVNQLVTAKILESDLIQSKLGDLREHYASKMRLMLESLRENGLEPIYQPQDGFFCLVNTNTYAEELLLKAVKLGVAFVPASEFYFDNTGHTNIRLSIGPVDKSLIPEGVNRLVKALNQNEQA</sequence>
<dbReference type="GO" id="GO:1901605">
    <property type="term" value="P:alpha-amino acid metabolic process"/>
    <property type="evidence" value="ECO:0007669"/>
    <property type="project" value="TreeGrafter"/>
</dbReference>
<organism evidence="6 7">
    <name type="scientific">Candidatus Marsarchaeota G2 archaeon OSP_D</name>
    <dbReference type="NCBI Taxonomy" id="1978157"/>
    <lineage>
        <taxon>Archaea</taxon>
        <taxon>Candidatus Marsarchaeota</taxon>
        <taxon>Candidatus Marsarchaeota group 2</taxon>
    </lineage>
</organism>
<dbReference type="PANTHER" id="PTHR42790:SF19">
    <property type="entry name" value="KYNURENINE_ALPHA-AMINOADIPATE AMINOTRANSFERASE, MITOCHONDRIAL"/>
    <property type="match status" value="1"/>
</dbReference>
<evidence type="ECO:0000313" key="6">
    <source>
        <dbReference type="EMBL" id="PSN87338.1"/>
    </source>
</evidence>
<evidence type="ECO:0000256" key="1">
    <source>
        <dbReference type="ARBA" id="ARBA00001933"/>
    </source>
</evidence>
<dbReference type="InterPro" id="IPR015421">
    <property type="entry name" value="PyrdxlP-dep_Trfase_major"/>
</dbReference>
<comment type="caution">
    <text evidence="6">The sequence shown here is derived from an EMBL/GenBank/DDBJ whole genome shotgun (WGS) entry which is preliminary data.</text>
</comment>
<reference evidence="6 7" key="1">
    <citation type="submission" date="2017-04" db="EMBL/GenBank/DDBJ databases">
        <title>Novel microbial lineages endemic to geothermal iron-oxide mats fill important gaps in the evolutionary history of Archaea.</title>
        <authorList>
            <person name="Jay Z.J."/>
            <person name="Beam J.P."/>
            <person name="Dlakic M."/>
            <person name="Rusch D.B."/>
            <person name="Kozubal M.A."/>
            <person name="Inskeep W.P."/>
        </authorList>
    </citation>
    <scope>NUCLEOTIDE SEQUENCE [LARGE SCALE GENOMIC DNA]</scope>
    <source>
        <strain evidence="6">OSP_D</strain>
    </source>
</reference>
<keyword evidence="2" id="KW-0032">Aminotransferase</keyword>
<dbReference type="InterPro" id="IPR015422">
    <property type="entry name" value="PyrdxlP-dep_Trfase_small"/>
</dbReference>
<gene>
    <name evidence="6" type="ORF">B9Q03_10720</name>
</gene>
<dbReference type="CDD" id="cd00609">
    <property type="entry name" value="AAT_like"/>
    <property type="match status" value="1"/>
</dbReference>
<dbReference type="SUPFAM" id="SSF53383">
    <property type="entry name" value="PLP-dependent transferases"/>
    <property type="match status" value="1"/>
</dbReference>
<keyword evidence="3" id="KW-0808">Transferase</keyword>
<dbReference type="PANTHER" id="PTHR42790">
    <property type="entry name" value="AMINOTRANSFERASE"/>
    <property type="match status" value="1"/>
</dbReference>
<comment type="cofactor">
    <cofactor evidence="1">
        <name>pyridoxal 5'-phosphate</name>
        <dbReference type="ChEBI" id="CHEBI:597326"/>
    </cofactor>
</comment>
<dbReference type="InterPro" id="IPR004839">
    <property type="entry name" value="Aminotransferase_I/II_large"/>
</dbReference>
<feature type="domain" description="Aminotransferase class I/classII large" evidence="5">
    <location>
        <begin position="32"/>
        <end position="377"/>
    </location>
</feature>
<evidence type="ECO:0000256" key="2">
    <source>
        <dbReference type="ARBA" id="ARBA00022576"/>
    </source>
</evidence>
<dbReference type="Gene3D" id="3.40.640.10">
    <property type="entry name" value="Type I PLP-dependent aspartate aminotransferase-like (Major domain)"/>
    <property type="match status" value="1"/>
</dbReference>
<accession>A0A2R6ALS3</accession>
<dbReference type="InterPro" id="IPR015424">
    <property type="entry name" value="PyrdxlP-dep_Trfase"/>
</dbReference>
<proteinExistence type="predicted"/>
<name>A0A2R6ALS3_9ARCH</name>
<evidence type="ECO:0000313" key="7">
    <source>
        <dbReference type="Proteomes" id="UP000240322"/>
    </source>
</evidence>
<dbReference type="Gene3D" id="3.90.1150.10">
    <property type="entry name" value="Aspartate Aminotransferase, domain 1"/>
    <property type="match status" value="1"/>
</dbReference>
<evidence type="ECO:0000256" key="3">
    <source>
        <dbReference type="ARBA" id="ARBA00022679"/>
    </source>
</evidence>